<sequence length="103" mass="12158">MSQSSRAKFYYSKPWQKVRTAIANRDMNICQVCGRSLHRMYVDHIIPLSVCDDSQRLDAENLWTLCGGCHNHKTRCEEKMTAKELKIQTKSDWMRRLQKKARP</sequence>
<name>A0A401FPP5_9LACO</name>
<dbReference type="RefSeq" id="WP_125008987.1">
    <property type="nucleotide sequence ID" value="NZ_BEXA01000009.1"/>
</dbReference>
<keyword evidence="2" id="KW-0378">Hydrolase</keyword>
<dbReference type="GO" id="GO:0016787">
    <property type="term" value="F:hydrolase activity"/>
    <property type="evidence" value="ECO:0007669"/>
    <property type="project" value="UniProtKB-KW"/>
</dbReference>
<keyword evidence="7" id="KW-1185">Reference proteome</keyword>
<proteinExistence type="inferred from homology"/>
<dbReference type="EMBL" id="BEXA01000009">
    <property type="protein sequence ID" value="GAY74334.1"/>
    <property type="molecule type" value="Genomic_DNA"/>
</dbReference>
<dbReference type="Gene3D" id="1.10.30.50">
    <property type="match status" value="1"/>
</dbReference>
<evidence type="ECO:0000313" key="6">
    <source>
        <dbReference type="EMBL" id="GAY74334.1"/>
    </source>
</evidence>
<dbReference type="GO" id="GO:0004519">
    <property type="term" value="F:endonuclease activity"/>
    <property type="evidence" value="ECO:0007669"/>
    <property type="project" value="UniProtKB-KW"/>
</dbReference>
<evidence type="ECO:0000313" key="7">
    <source>
        <dbReference type="Proteomes" id="UP000286974"/>
    </source>
</evidence>
<keyword evidence="1" id="KW-0540">Nuclease</keyword>
<dbReference type="GO" id="GO:0008270">
    <property type="term" value="F:zinc ion binding"/>
    <property type="evidence" value="ECO:0007669"/>
    <property type="project" value="InterPro"/>
</dbReference>
<keyword evidence="6" id="KW-0255">Endonuclease</keyword>
<dbReference type="InterPro" id="IPR002711">
    <property type="entry name" value="HNH"/>
</dbReference>
<dbReference type="InterPro" id="IPR003615">
    <property type="entry name" value="HNH_nuc"/>
</dbReference>
<dbReference type="GO" id="GO:0005829">
    <property type="term" value="C:cytosol"/>
    <property type="evidence" value="ECO:0007669"/>
    <property type="project" value="TreeGrafter"/>
</dbReference>
<evidence type="ECO:0000256" key="1">
    <source>
        <dbReference type="ARBA" id="ARBA00022722"/>
    </source>
</evidence>
<comment type="similarity">
    <text evidence="3">Belongs to the HNH nuclease family.</text>
</comment>
<evidence type="ECO:0000256" key="3">
    <source>
        <dbReference type="ARBA" id="ARBA00038412"/>
    </source>
</evidence>
<evidence type="ECO:0000256" key="2">
    <source>
        <dbReference type="ARBA" id="ARBA00022801"/>
    </source>
</evidence>
<evidence type="ECO:0000256" key="4">
    <source>
        <dbReference type="ARBA" id="ARBA00040194"/>
    </source>
</evidence>
<dbReference type="GO" id="GO:0003676">
    <property type="term" value="F:nucleic acid binding"/>
    <property type="evidence" value="ECO:0007669"/>
    <property type="project" value="InterPro"/>
</dbReference>
<dbReference type="PANTHER" id="PTHR41286:SF1">
    <property type="entry name" value="HNH NUCLEASE YAJD-RELATED"/>
    <property type="match status" value="1"/>
</dbReference>
<comment type="caution">
    <text evidence="6">The sequence shown here is derived from an EMBL/GenBank/DDBJ whole genome shotgun (WGS) entry which is preliminary data.</text>
</comment>
<dbReference type="Proteomes" id="UP000286974">
    <property type="component" value="Unassembled WGS sequence"/>
</dbReference>
<evidence type="ECO:0000259" key="5">
    <source>
        <dbReference type="SMART" id="SM00507"/>
    </source>
</evidence>
<dbReference type="OrthoDB" id="9811997at2"/>
<feature type="domain" description="HNH nuclease" evidence="5">
    <location>
        <begin position="17"/>
        <end position="71"/>
    </location>
</feature>
<gene>
    <name evidence="6" type="ORF">NBRC111893_2480</name>
</gene>
<reference evidence="6 7" key="1">
    <citation type="submission" date="2017-11" db="EMBL/GenBank/DDBJ databases">
        <title>Draft Genome Sequence of Lactobacillus curieae NBRC 111893 isolated from Koso, a Japanese sugar-Vegetable Fermented Beverage.</title>
        <authorList>
            <person name="Chiou T.Y."/>
            <person name="Oshima K."/>
            <person name="Suda W."/>
            <person name="Hattori M."/>
            <person name="Takahashi T."/>
        </authorList>
    </citation>
    <scope>NUCLEOTIDE SEQUENCE [LARGE SCALE GENOMIC DNA]</scope>
    <source>
        <strain evidence="6 7">NBRC111893</strain>
    </source>
</reference>
<dbReference type="AlphaFoldDB" id="A0A401FPP5"/>
<dbReference type="PANTHER" id="PTHR41286">
    <property type="entry name" value="HNH NUCLEASE YAJD-RELATED"/>
    <property type="match status" value="1"/>
</dbReference>
<protein>
    <recommendedName>
        <fullName evidence="4">Putative HNH nuclease YajD</fullName>
    </recommendedName>
</protein>
<dbReference type="Pfam" id="PF01844">
    <property type="entry name" value="HNH"/>
    <property type="match status" value="1"/>
</dbReference>
<organism evidence="6 7">
    <name type="scientific">Lentilactobacillus kosonis</name>
    <dbReference type="NCBI Taxonomy" id="2810561"/>
    <lineage>
        <taxon>Bacteria</taxon>
        <taxon>Bacillati</taxon>
        <taxon>Bacillota</taxon>
        <taxon>Bacilli</taxon>
        <taxon>Lactobacillales</taxon>
        <taxon>Lactobacillaceae</taxon>
        <taxon>Lentilactobacillus</taxon>
    </lineage>
</organism>
<accession>A0A401FPP5</accession>
<dbReference type="CDD" id="cd00085">
    <property type="entry name" value="HNHc"/>
    <property type="match status" value="1"/>
</dbReference>
<dbReference type="SMART" id="SM00507">
    <property type="entry name" value="HNHc"/>
    <property type="match status" value="1"/>
</dbReference>